<proteinExistence type="inferred from homology"/>
<protein>
    <recommendedName>
        <fullName evidence="19">Soluble ligand binding domain-containing protein</fullName>
    </recommendedName>
</protein>
<keyword evidence="4" id="KW-1134">Transmembrane beta strand</keyword>
<evidence type="ECO:0000256" key="14">
    <source>
        <dbReference type="ARBA" id="ARBA00023288"/>
    </source>
</evidence>
<dbReference type="InterPro" id="IPR003715">
    <property type="entry name" value="Poly_export_N"/>
</dbReference>
<feature type="domain" description="SLBB" evidence="16">
    <location>
        <begin position="267"/>
        <end position="351"/>
    </location>
</feature>
<dbReference type="Pfam" id="PF22461">
    <property type="entry name" value="SLBB_2"/>
    <property type="match status" value="2"/>
</dbReference>
<evidence type="ECO:0000313" key="18">
    <source>
        <dbReference type="Proteomes" id="UP000013261"/>
    </source>
</evidence>
<dbReference type="Gene3D" id="3.10.560.10">
    <property type="entry name" value="Outer membrane lipoprotein wza domain like"/>
    <property type="match status" value="2"/>
</dbReference>
<dbReference type="Pfam" id="PF02563">
    <property type="entry name" value="Poly_export"/>
    <property type="match status" value="1"/>
</dbReference>
<dbReference type="InterPro" id="IPR049712">
    <property type="entry name" value="Poly_export"/>
</dbReference>
<dbReference type="GO" id="GO:0015159">
    <property type="term" value="F:polysaccharide transmembrane transporter activity"/>
    <property type="evidence" value="ECO:0007669"/>
    <property type="project" value="InterPro"/>
</dbReference>
<dbReference type="GO" id="GO:0006811">
    <property type="term" value="P:monoatomic ion transport"/>
    <property type="evidence" value="ECO:0007669"/>
    <property type="project" value="UniProtKB-KW"/>
</dbReference>
<evidence type="ECO:0000259" key="15">
    <source>
        <dbReference type="Pfam" id="PF02563"/>
    </source>
</evidence>
<keyword evidence="3" id="KW-0813">Transport</keyword>
<reference evidence="17 18" key="1">
    <citation type="submission" date="2013-02" db="EMBL/GenBank/DDBJ databases">
        <title>The Genome Sequence of Acinetobacter sp. ANC 4105.</title>
        <authorList>
            <consortium name="The Broad Institute Genome Sequencing Platform"/>
            <consortium name="The Broad Institute Genome Sequencing Center for Infectious Disease"/>
            <person name="Cerqueira G."/>
            <person name="Feldgarden M."/>
            <person name="Courvalin P."/>
            <person name="Perichon B."/>
            <person name="Grillot-Courvalin C."/>
            <person name="Clermont D."/>
            <person name="Rocha E."/>
            <person name="Yoon E.-J."/>
            <person name="Nemec A."/>
            <person name="Walker B."/>
            <person name="Young S.K."/>
            <person name="Zeng Q."/>
            <person name="Gargeya S."/>
            <person name="Fitzgerald M."/>
            <person name="Haas B."/>
            <person name="Abouelleil A."/>
            <person name="Alvarado L."/>
            <person name="Arachchi H.M."/>
            <person name="Berlin A.M."/>
            <person name="Chapman S.B."/>
            <person name="Dewar J."/>
            <person name="Goldberg J."/>
            <person name="Griggs A."/>
            <person name="Gujja S."/>
            <person name="Hansen M."/>
            <person name="Howarth C."/>
            <person name="Imamovic A."/>
            <person name="Larimer J."/>
            <person name="McCowan C."/>
            <person name="Murphy C."/>
            <person name="Neiman D."/>
            <person name="Pearson M."/>
            <person name="Priest M."/>
            <person name="Roberts A."/>
            <person name="Saif S."/>
            <person name="Shea T."/>
            <person name="Sisk P."/>
            <person name="Sykes S."/>
            <person name="Wortman J."/>
            <person name="Nusbaum C."/>
            <person name="Birren B."/>
        </authorList>
    </citation>
    <scope>NUCLEOTIDE SEQUENCE [LARGE SCALE GENOMIC DNA]</scope>
    <source>
        <strain evidence="17 18">ANC 4105</strain>
    </source>
</reference>
<dbReference type="Gene3D" id="3.30.1950.10">
    <property type="entry name" value="wza like domain"/>
    <property type="match status" value="1"/>
</dbReference>
<evidence type="ECO:0000256" key="6">
    <source>
        <dbReference type="ARBA" id="ARBA00022692"/>
    </source>
</evidence>
<evidence type="ECO:0000256" key="8">
    <source>
        <dbReference type="ARBA" id="ARBA00023047"/>
    </source>
</evidence>
<gene>
    <name evidence="17" type="ORF">F904_01303</name>
</gene>
<accession>N9LDL8</accession>
<comment type="caution">
    <text evidence="17">The sequence shown here is derived from an EMBL/GenBank/DDBJ whole genome shotgun (WGS) entry which is preliminary data.</text>
</comment>
<evidence type="ECO:0000259" key="16">
    <source>
        <dbReference type="Pfam" id="PF22461"/>
    </source>
</evidence>
<keyword evidence="12" id="KW-0564">Palmitate</keyword>
<dbReference type="HOGENOM" id="CLU_038343_4_2_6"/>
<keyword evidence="14" id="KW-0449">Lipoprotein</keyword>
<evidence type="ECO:0000256" key="11">
    <source>
        <dbReference type="ARBA" id="ARBA00023136"/>
    </source>
</evidence>
<dbReference type="GO" id="GO:0015288">
    <property type="term" value="F:porin activity"/>
    <property type="evidence" value="ECO:0007669"/>
    <property type="project" value="UniProtKB-KW"/>
</dbReference>
<dbReference type="EMBL" id="APRL01000010">
    <property type="protein sequence ID" value="ENW94377.1"/>
    <property type="molecule type" value="Genomic_DNA"/>
</dbReference>
<dbReference type="GO" id="GO:0046930">
    <property type="term" value="C:pore complex"/>
    <property type="evidence" value="ECO:0007669"/>
    <property type="project" value="UniProtKB-KW"/>
</dbReference>
<evidence type="ECO:0000256" key="9">
    <source>
        <dbReference type="ARBA" id="ARBA00023065"/>
    </source>
</evidence>
<keyword evidence="8" id="KW-0625">Polysaccharide transport</keyword>
<comment type="similarity">
    <text evidence="2">Belongs to the BexD/CtrA/VexA family.</text>
</comment>
<feature type="domain" description="Polysaccharide export protein N-terminal" evidence="15">
    <location>
        <begin position="89"/>
        <end position="177"/>
    </location>
</feature>
<evidence type="ECO:0000256" key="5">
    <source>
        <dbReference type="ARBA" id="ARBA00022597"/>
    </source>
</evidence>
<organism evidence="17 18">
    <name type="scientific">Acinetobacter dispersus</name>
    <dbReference type="NCBI Taxonomy" id="70348"/>
    <lineage>
        <taxon>Bacteria</taxon>
        <taxon>Pseudomonadati</taxon>
        <taxon>Pseudomonadota</taxon>
        <taxon>Gammaproteobacteria</taxon>
        <taxon>Moraxellales</taxon>
        <taxon>Moraxellaceae</taxon>
        <taxon>Acinetobacter</taxon>
    </lineage>
</organism>
<comment type="subcellular location">
    <subcellularLocation>
        <location evidence="1">Cell outer membrane</location>
        <topology evidence="1">Multi-pass membrane protein</topology>
    </subcellularLocation>
</comment>
<sequence>MCCCVTTDITIQGSSVKHYQLFSILAISISATGCAVTSGLQTSDIPSEGVYTTDQGTNVNVIKITQDNLPAIQPAQIDYQKNYAALFKQQQQAYRLSSGDVLSIQLWAYPEITPPVNNLTNDQSIQANGYPIDYNGFVQVPLVGRYKASGKTLVQLNNDLRNQFAQYLKNPDVIVRVLSYQGQRYSVQGSVTKGGQFFLNDRPVSIYTALGMAGGVTDKGDNTFIQLIRNGITYDLNTIALEKSGYSLNKLLVQPDDTIYVSTKENQKIYVMGESGKNQALPMRDQGMTLSDALGESLGLNPLSASASRIYVLRTNPNDRHTELYHLNLMSLGDFGLANQFRLRSNDIVYVDATGLTRWQRVINQIIPFSSALYNFDRLGQ</sequence>
<keyword evidence="5" id="KW-0762">Sugar transport</keyword>
<keyword evidence="13" id="KW-0998">Cell outer membrane</keyword>
<evidence type="ECO:0000256" key="4">
    <source>
        <dbReference type="ARBA" id="ARBA00022452"/>
    </source>
</evidence>
<name>N9LDL8_9GAMM</name>
<evidence type="ECO:0008006" key="19">
    <source>
        <dbReference type="Google" id="ProtNLM"/>
    </source>
</evidence>
<keyword evidence="18" id="KW-1185">Reference proteome</keyword>
<evidence type="ECO:0000256" key="7">
    <source>
        <dbReference type="ARBA" id="ARBA00022729"/>
    </source>
</evidence>
<dbReference type="PANTHER" id="PTHR33619:SF3">
    <property type="entry name" value="POLYSACCHARIDE EXPORT PROTEIN GFCE-RELATED"/>
    <property type="match status" value="1"/>
</dbReference>
<dbReference type="eggNOG" id="COG1596">
    <property type="taxonomic scope" value="Bacteria"/>
</dbReference>
<keyword evidence="10" id="KW-0626">Porin</keyword>
<keyword evidence="7" id="KW-0732">Signal</keyword>
<keyword evidence="6" id="KW-0812">Transmembrane</keyword>
<evidence type="ECO:0000313" key="17">
    <source>
        <dbReference type="EMBL" id="ENW94377.1"/>
    </source>
</evidence>
<keyword evidence="9" id="KW-0406">Ion transport</keyword>
<evidence type="ECO:0000256" key="1">
    <source>
        <dbReference type="ARBA" id="ARBA00004571"/>
    </source>
</evidence>
<dbReference type="PATRIC" id="fig|1217703.3.peg.1252"/>
<keyword evidence="11" id="KW-0472">Membrane</keyword>
<dbReference type="GO" id="GO:0009279">
    <property type="term" value="C:cell outer membrane"/>
    <property type="evidence" value="ECO:0007669"/>
    <property type="project" value="UniProtKB-SubCell"/>
</dbReference>
<dbReference type="InterPro" id="IPR054765">
    <property type="entry name" value="SLBB_dom"/>
</dbReference>
<dbReference type="PANTHER" id="PTHR33619">
    <property type="entry name" value="POLYSACCHARIDE EXPORT PROTEIN GFCE-RELATED"/>
    <property type="match status" value="1"/>
</dbReference>
<evidence type="ECO:0000256" key="2">
    <source>
        <dbReference type="ARBA" id="ARBA00009450"/>
    </source>
</evidence>
<evidence type="ECO:0000256" key="3">
    <source>
        <dbReference type="ARBA" id="ARBA00022448"/>
    </source>
</evidence>
<evidence type="ECO:0000256" key="12">
    <source>
        <dbReference type="ARBA" id="ARBA00023139"/>
    </source>
</evidence>
<evidence type="ECO:0000256" key="13">
    <source>
        <dbReference type="ARBA" id="ARBA00023237"/>
    </source>
</evidence>
<dbReference type="AlphaFoldDB" id="N9LDL8"/>
<dbReference type="Proteomes" id="UP000013261">
    <property type="component" value="Unassembled WGS sequence"/>
</dbReference>
<evidence type="ECO:0000256" key="10">
    <source>
        <dbReference type="ARBA" id="ARBA00023114"/>
    </source>
</evidence>
<feature type="domain" description="SLBB" evidence="16">
    <location>
        <begin position="183"/>
        <end position="261"/>
    </location>
</feature>